<protein>
    <recommendedName>
        <fullName evidence="4">DUF4283 domain-containing protein</fullName>
    </recommendedName>
</protein>
<name>A0AAX6E8S7_IRIPA</name>
<dbReference type="EMBL" id="JANAVB010038910">
    <property type="protein sequence ID" value="KAJ6800319.1"/>
    <property type="molecule type" value="Genomic_DNA"/>
</dbReference>
<dbReference type="PANTHER" id="PTHR31286">
    <property type="entry name" value="GLYCINE-RICH CELL WALL STRUCTURAL PROTEIN 1.8-LIKE"/>
    <property type="match status" value="1"/>
</dbReference>
<sequence length="237" mass="26512">MAGMQFAEKVYVGVLDGKHLILRPNFEEDFLYIRAKVSWTIAGAPMRIFRWSLYFVTTEESPIAPVWVALPGLPQHLFGKQAIFVVASCVGTPLMLDRATALHSHPGLARVLVEIDISKPRPSWIRIFLPGGKGCGSKFYTRKLLPFVPIASTKAIRFTSARGSPFQREVLQQSNIPTSRRWCKRTTILVRSSSHGMIPWSTSTPKRRTRRGRSGDLTIPSSTTQTSLQVSTSQMRA</sequence>
<dbReference type="Proteomes" id="UP001140949">
    <property type="component" value="Unassembled WGS sequence"/>
</dbReference>
<accession>A0AAX6E8S7</accession>
<dbReference type="PANTHER" id="PTHR31286:SF179">
    <property type="entry name" value="RNASE H TYPE-1 DOMAIN-CONTAINING PROTEIN"/>
    <property type="match status" value="1"/>
</dbReference>
<keyword evidence="3" id="KW-1185">Reference proteome</keyword>
<feature type="region of interest" description="Disordered" evidence="1">
    <location>
        <begin position="199"/>
        <end position="237"/>
    </location>
</feature>
<reference evidence="2" key="2">
    <citation type="submission" date="2023-04" db="EMBL/GenBank/DDBJ databases">
        <authorList>
            <person name="Bruccoleri R.E."/>
            <person name="Oakeley E.J."/>
            <person name="Faust A.-M."/>
            <person name="Dessus-Babus S."/>
            <person name="Altorfer M."/>
            <person name="Burckhardt D."/>
            <person name="Oertli M."/>
            <person name="Naumann U."/>
            <person name="Petersen F."/>
            <person name="Wong J."/>
        </authorList>
    </citation>
    <scope>NUCLEOTIDE SEQUENCE</scope>
    <source>
        <strain evidence="2">GSM-AAB239-AS_SAM_17_03QT</strain>
        <tissue evidence="2">Leaf</tissue>
    </source>
</reference>
<comment type="caution">
    <text evidence="2">The sequence shown here is derived from an EMBL/GenBank/DDBJ whole genome shotgun (WGS) entry which is preliminary data.</text>
</comment>
<organism evidence="2 3">
    <name type="scientific">Iris pallida</name>
    <name type="common">Sweet iris</name>
    <dbReference type="NCBI Taxonomy" id="29817"/>
    <lineage>
        <taxon>Eukaryota</taxon>
        <taxon>Viridiplantae</taxon>
        <taxon>Streptophyta</taxon>
        <taxon>Embryophyta</taxon>
        <taxon>Tracheophyta</taxon>
        <taxon>Spermatophyta</taxon>
        <taxon>Magnoliopsida</taxon>
        <taxon>Liliopsida</taxon>
        <taxon>Asparagales</taxon>
        <taxon>Iridaceae</taxon>
        <taxon>Iridoideae</taxon>
        <taxon>Irideae</taxon>
        <taxon>Iris</taxon>
    </lineage>
</organism>
<reference evidence="2" key="1">
    <citation type="journal article" date="2023" name="GigaByte">
        <title>Genome assembly of the bearded iris, Iris pallida Lam.</title>
        <authorList>
            <person name="Bruccoleri R.E."/>
            <person name="Oakeley E.J."/>
            <person name="Faust A.M.E."/>
            <person name="Altorfer M."/>
            <person name="Dessus-Babus S."/>
            <person name="Burckhardt D."/>
            <person name="Oertli M."/>
            <person name="Naumann U."/>
            <person name="Petersen F."/>
            <person name="Wong J."/>
        </authorList>
    </citation>
    <scope>NUCLEOTIDE SEQUENCE</scope>
    <source>
        <strain evidence="2">GSM-AAB239-AS_SAM_17_03QT</strain>
    </source>
</reference>
<gene>
    <name evidence="2" type="ORF">M6B38_202860</name>
</gene>
<dbReference type="AlphaFoldDB" id="A0AAX6E8S7"/>
<dbReference type="InterPro" id="IPR040256">
    <property type="entry name" value="At4g02000-like"/>
</dbReference>
<proteinExistence type="predicted"/>
<evidence type="ECO:0000313" key="2">
    <source>
        <dbReference type="EMBL" id="KAJ6800319.1"/>
    </source>
</evidence>
<evidence type="ECO:0000313" key="3">
    <source>
        <dbReference type="Proteomes" id="UP001140949"/>
    </source>
</evidence>
<feature type="compositionally biased region" description="Low complexity" evidence="1">
    <location>
        <begin position="221"/>
        <end position="237"/>
    </location>
</feature>
<evidence type="ECO:0000256" key="1">
    <source>
        <dbReference type="SAM" id="MobiDB-lite"/>
    </source>
</evidence>
<evidence type="ECO:0008006" key="4">
    <source>
        <dbReference type="Google" id="ProtNLM"/>
    </source>
</evidence>